<comment type="caution">
    <text evidence="1">The sequence shown here is derived from an EMBL/GenBank/DDBJ whole genome shotgun (WGS) entry which is preliminary data.</text>
</comment>
<dbReference type="AlphaFoldDB" id="S8DA63"/>
<evidence type="ECO:0000313" key="2">
    <source>
        <dbReference type="Proteomes" id="UP000015453"/>
    </source>
</evidence>
<evidence type="ECO:0008006" key="3">
    <source>
        <dbReference type="Google" id="ProtNLM"/>
    </source>
</evidence>
<name>S8DA63_9LAMI</name>
<sequence length="76" mass="8847">WMRNDYMVRSWIHNSISKELVSSFTACSSAHDLWKTLESHYGQLNNSLFYQVQFDISNLKQGDLSVAEYSTRLNAL</sequence>
<dbReference type="OrthoDB" id="911950at2759"/>
<proteinExistence type="predicted"/>
<protein>
    <recommendedName>
        <fullName evidence="3">Retrotransposon gag domain-containing protein</fullName>
    </recommendedName>
</protein>
<organism evidence="1 2">
    <name type="scientific">Genlisea aurea</name>
    <dbReference type="NCBI Taxonomy" id="192259"/>
    <lineage>
        <taxon>Eukaryota</taxon>
        <taxon>Viridiplantae</taxon>
        <taxon>Streptophyta</taxon>
        <taxon>Embryophyta</taxon>
        <taxon>Tracheophyta</taxon>
        <taxon>Spermatophyta</taxon>
        <taxon>Magnoliopsida</taxon>
        <taxon>eudicotyledons</taxon>
        <taxon>Gunneridae</taxon>
        <taxon>Pentapetalae</taxon>
        <taxon>asterids</taxon>
        <taxon>lamiids</taxon>
        <taxon>Lamiales</taxon>
        <taxon>Lentibulariaceae</taxon>
        <taxon>Genlisea</taxon>
    </lineage>
</organism>
<gene>
    <name evidence="1" type="ORF">M569_00393</name>
</gene>
<dbReference type="PANTHER" id="PTHR37610">
    <property type="entry name" value="CCHC-TYPE DOMAIN-CONTAINING PROTEIN"/>
    <property type="match status" value="1"/>
</dbReference>
<evidence type="ECO:0000313" key="1">
    <source>
        <dbReference type="EMBL" id="EPS74371.1"/>
    </source>
</evidence>
<accession>S8DA63</accession>
<feature type="non-terminal residue" evidence="1">
    <location>
        <position position="76"/>
    </location>
</feature>
<reference evidence="1 2" key="1">
    <citation type="journal article" date="2013" name="BMC Genomics">
        <title>The miniature genome of a carnivorous plant Genlisea aurea contains a low number of genes and short non-coding sequences.</title>
        <authorList>
            <person name="Leushkin E.V."/>
            <person name="Sutormin R.A."/>
            <person name="Nabieva E.R."/>
            <person name="Penin A.A."/>
            <person name="Kondrashov A.S."/>
            <person name="Logacheva M.D."/>
        </authorList>
    </citation>
    <scope>NUCLEOTIDE SEQUENCE [LARGE SCALE GENOMIC DNA]</scope>
</reference>
<feature type="non-terminal residue" evidence="1">
    <location>
        <position position="1"/>
    </location>
</feature>
<dbReference type="Proteomes" id="UP000015453">
    <property type="component" value="Unassembled WGS sequence"/>
</dbReference>
<dbReference type="EMBL" id="AUSU01000097">
    <property type="protein sequence ID" value="EPS74371.1"/>
    <property type="molecule type" value="Genomic_DNA"/>
</dbReference>
<dbReference type="Pfam" id="PF14223">
    <property type="entry name" value="Retrotran_gag_2"/>
    <property type="match status" value="1"/>
</dbReference>
<keyword evidence="2" id="KW-1185">Reference proteome</keyword>
<dbReference type="PANTHER" id="PTHR37610:SF40">
    <property type="entry name" value="OS01G0909600 PROTEIN"/>
    <property type="match status" value="1"/>
</dbReference>